<evidence type="ECO:0000313" key="2">
    <source>
        <dbReference type="Proteomes" id="UP000606396"/>
    </source>
</evidence>
<accession>A0ABR8HK29</accession>
<comment type="caution">
    <text evidence="1">The sequence shown here is derived from an EMBL/GenBank/DDBJ whole genome shotgun (WGS) entry which is preliminary data.</text>
</comment>
<proteinExistence type="predicted"/>
<dbReference type="RefSeq" id="WP_185564875.1">
    <property type="nucleotide sequence ID" value="NZ_JACJTC010000035.1"/>
</dbReference>
<sequence length="78" mass="8794">MSWQLAVSSTLKKVPGWGLIERNCWIKALNLVLVMPKPASAQAPKPPSMGKVLLTHNRCHLNNLMYRLYPHYSSHNGV</sequence>
<dbReference type="EMBL" id="JACJTC010000035">
    <property type="protein sequence ID" value="MBD2615932.1"/>
    <property type="molecule type" value="Genomic_DNA"/>
</dbReference>
<keyword evidence="2" id="KW-1185">Reference proteome</keyword>
<evidence type="ECO:0000313" key="1">
    <source>
        <dbReference type="EMBL" id="MBD2615932.1"/>
    </source>
</evidence>
<gene>
    <name evidence="1" type="ORF">H6G94_32590</name>
</gene>
<name>A0ABR8HK29_NOSPU</name>
<organism evidence="1 2">
    <name type="scientific">Nostoc punctiforme FACHB-252</name>
    <dbReference type="NCBI Taxonomy" id="1357509"/>
    <lineage>
        <taxon>Bacteria</taxon>
        <taxon>Bacillati</taxon>
        <taxon>Cyanobacteriota</taxon>
        <taxon>Cyanophyceae</taxon>
        <taxon>Nostocales</taxon>
        <taxon>Nostocaceae</taxon>
        <taxon>Nostoc</taxon>
    </lineage>
</organism>
<reference evidence="1 2" key="1">
    <citation type="journal article" date="2020" name="ISME J.">
        <title>Comparative genomics reveals insights into cyanobacterial evolution and habitat adaptation.</title>
        <authorList>
            <person name="Chen M.Y."/>
            <person name="Teng W.K."/>
            <person name="Zhao L."/>
            <person name="Hu C.X."/>
            <person name="Zhou Y.K."/>
            <person name="Han B.P."/>
            <person name="Song L.R."/>
            <person name="Shu W.S."/>
        </authorList>
    </citation>
    <scope>NUCLEOTIDE SEQUENCE [LARGE SCALE GENOMIC DNA]</scope>
    <source>
        <strain evidence="1 2">FACHB-252</strain>
    </source>
</reference>
<protein>
    <submittedName>
        <fullName evidence="1">Uncharacterized protein</fullName>
    </submittedName>
</protein>
<dbReference type="Proteomes" id="UP000606396">
    <property type="component" value="Unassembled WGS sequence"/>
</dbReference>